<gene>
    <name evidence="2" type="ORF">BT96DRAFT_827474</name>
</gene>
<proteinExistence type="predicted"/>
<organism evidence="2 3">
    <name type="scientific">Gymnopus androsaceus JB14</name>
    <dbReference type="NCBI Taxonomy" id="1447944"/>
    <lineage>
        <taxon>Eukaryota</taxon>
        <taxon>Fungi</taxon>
        <taxon>Dikarya</taxon>
        <taxon>Basidiomycota</taxon>
        <taxon>Agaricomycotina</taxon>
        <taxon>Agaricomycetes</taxon>
        <taxon>Agaricomycetidae</taxon>
        <taxon>Agaricales</taxon>
        <taxon>Marasmiineae</taxon>
        <taxon>Omphalotaceae</taxon>
        <taxon>Gymnopus</taxon>
    </lineage>
</organism>
<dbReference type="SUPFAM" id="SSF81383">
    <property type="entry name" value="F-box domain"/>
    <property type="match status" value="1"/>
</dbReference>
<keyword evidence="3" id="KW-1185">Reference proteome</keyword>
<dbReference type="OrthoDB" id="2322499at2759"/>
<sequence>MGKKRNVQSLAPKTSTKQTRIKRSLRNIVEVPLDVLFEIFTFVEPADLIRLSRTNKQLRTYLTTRSSSWIWRKSRVNAGDIPKIYPSITEIQFAYLLFEPLCSVRILFTSDSLRVATNKSSSFANRRKSSMSFGLALFAVARTVWLKSAFLRRIFESNMDL</sequence>
<evidence type="ECO:0000313" key="2">
    <source>
        <dbReference type="EMBL" id="KAE9394605.1"/>
    </source>
</evidence>
<dbReference type="InterPro" id="IPR001810">
    <property type="entry name" value="F-box_dom"/>
</dbReference>
<feature type="domain" description="F-box" evidence="1">
    <location>
        <begin position="25"/>
        <end position="74"/>
    </location>
</feature>
<name>A0A6A4HBX2_9AGAR</name>
<dbReference type="AlphaFoldDB" id="A0A6A4HBX2"/>
<dbReference type="Pfam" id="PF00646">
    <property type="entry name" value="F-box"/>
    <property type="match status" value="1"/>
</dbReference>
<dbReference type="PROSITE" id="PS50181">
    <property type="entry name" value="FBOX"/>
    <property type="match status" value="1"/>
</dbReference>
<protein>
    <recommendedName>
        <fullName evidence="1">F-box domain-containing protein</fullName>
    </recommendedName>
</protein>
<dbReference type="EMBL" id="ML769547">
    <property type="protein sequence ID" value="KAE9394605.1"/>
    <property type="molecule type" value="Genomic_DNA"/>
</dbReference>
<reference evidence="2" key="1">
    <citation type="journal article" date="2019" name="Environ. Microbiol.">
        <title>Fungal ecological strategies reflected in gene transcription - a case study of two litter decomposers.</title>
        <authorList>
            <person name="Barbi F."/>
            <person name="Kohler A."/>
            <person name="Barry K."/>
            <person name="Baskaran P."/>
            <person name="Daum C."/>
            <person name="Fauchery L."/>
            <person name="Ihrmark K."/>
            <person name="Kuo A."/>
            <person name="LaButti K."/>
            <person name="Lipzen A."/>
            <person name="Morin E."/>
            <person name="Grigoriev I.V."/>
            <person name="Henrissat B."/>
            <person name="Lindahl B."/>
            <person name="Martin F."/>
        </authorList>
    </citation>
    <scope>NUCLEOTIDE SEQUENCE</scope>
    <source>
        <strain evidence="2">JB14</strain>
    </source>
</reference>
<accession>A0A6A4HBX2</accession>
<dbReference type="Proteomes" id="UP000799118">
    <property type="component" value="Unassembled WGS sequence"/>
</dbReference>
<evidence type="ECO:0000313" key="3">
    <source>
        <dbReference type="Proteomes" id="UP000799118"/>
    </source>
</evidence>
<dbReference type="SMART" id="SM00256">
    <property type="entry name" value="FBOX"/>
    <property type="match status" value="1"/>
</dbReference>
<evidence type="ECO:0000259" key="1">
    <source>
        <dbReference type="PROSITE" id="PS50181"/>
    </source>
</evidence>
<dbReference type="InterPro" id="IPR036047">
    <property type="entry name" value="F-box-like_dom_sf"/>
</dbReference>